<feature type="transmembrane region" description="Helical" evidence="1">
    <location>
        <begin position="52"/>
        <end position="76"/>
    </location>
</feature>
<sequence>MNNILKDKYLRIIFTSTFAVFLFVVIFSIAVFKNISGPLIIHFDAFKGIDFIGGKIQIFGINFLALIMLVVNLFLADFIYIRERFLSYVISFSSLFLSILLLIIVAVINAIN</sequence>
<feature type="transmembrane region" description="Helical" evidence="1">
    <location>
        <begin position="88"/>
        <end position="111"/>
    </location>
</feature>
<evidence type="ECO:0000313" key="2">
    <source>
        <dbReference type="EMBL" id="PIR44050.1"/>
    </source>
</evidence>
<feature type="transmembrane region" description="Helical" evidence="1">
    <location>
        <begin position="12"/>
        <end position="32"/>
    </location>
</feature>
<evidence type="ECO:0000256" key="1">
    <source>
        <dbReference type="SAM" id="Phobius"/>
    </source>
</evidence>
<gene>
    <name evidence="2" type="ORF">COV23_01920</name>
</gene>
<keyword evidence="1" id="KW-0472">Membrane</keyword>
<organism evidence="2 3">
    <name type="scientific">Candidatus Wolfebacteria bacterium CG10_big_fil_rev_8_21_14_0_10_31_9</name>
    <dbReference type="NCBI Taxonomy" id="1975070"/>
    <lineage>
        <taxon>Bacteria</taxon>
        <taxon>Candidatus Wolfeibacteriota</taxon>
    </lineage>
</organism>
<name>A0A2H0RC69_9BACT</name>
<protein>
    <recommendedName>
        <fullName evidence="4">DUF1648 domain-containing protein</fullName>
    </recommendedName>
</protein>
<comment type="caution">
    <text evidence="2">The sequence shown here is derived from an EMBL/GenBank/DDBJ whole genome shotgun (WGS) entry which is preliminary data.</text>
</comment>
<accession>A0A2H0RC69</accession>
<evidence type="ECO:0000313" key="3">
    <source>
        <dbReference type="Proteomes" id="UP000231602"/>
    </source>
</evidence>
<dbReference type="Proteomes" id="UP000231602">
    <property type="component" value="Unassembled WGS sequence"/>
</dbReference>
<keyword evidence="1" id="KW-0812">Transmembrane</keyword>
<keyword evidence="1" id="KW-1133">Transmembrane helix</keyword>
<reference evidence="2 3" key="1">
    <citation type="submission" date="2017-09" db="EMBL/GenBank/DDBJ databases">
        <title>Depth-based differentiation of microbial function through sediment-hosted aquifers and enrichment of novel symbionts in the deep terrestrial subsurface.</title>
        <authorList>
            <person name="Probst A.J."/>
            <person name="Ladd B."/>
            <person name="Jarett J.K."/>
            <person name="Geller-Mcgrath D.E."/>
            <person name="Sieber C.M."/>
            <person name="Emerson J.B."/>
            <person name="Anantharaman K."/>
            <person name="Thomas B.C."/>
            <person name="Malmstrom R."/>
            <person name="Stieglmeier M."/>
            <person name="Klingl A."/>
            <person name="Woyke T."/>
            <person name="Ryan C.M."/>
            <person name="Banfield J.F."/>
        </authorList>
    </citation>
    <scope>NUCLEOTIDE SEQUENCE [LARGE SCALE GENOMIC DNA]</scope>
    <source>
        <strain evidence="2">CG10_big_fil_rev_8_21_14_0_10_31_9</strain>
    </source>
</reference>
<dbReference type="EMBL" id="PCXV01000031">
    <property type="protein sequence ID" value="PIR44050.1"/>
    <property type="molecule type" value="Genomic_DNA"/>
</dbReference>
<evidence type="ECO:0008006" key="4">
    <source>
        <dbReference type="Google" id="ProtNLM"/>
    </source>
</evidence>
<proteinExistence type="predicted"/>
<dbReference type="AlphaFoldDB" id="A0A2H0RC69"/>